<dbReference type="RefSeq" id="WP_109719112.1">
    <property type="nucleotide sequence ID" value="NZ_QEQK01000003.1"/>
</dbReference>
<comment type="caution">
    <text evidence="1">The sequence shown here is derived from an EMBL/GenBank/DDBJ whole genome shotgun (WGS) entry which is preliminary data.</text>
</comment>
<proteinExistence type="predicted"/>
<gene>
    <name evidence="1" type="ORF">DEH80_03580</name>
</gene>
<dbReference type="InterPro" id="IPR046651">
    <property type="entry name" value="DUF6763"/>
</dbReference>
<keyword evidence="2" id="KW-1185">Reference proteome</keyword>
<evidence type="ECO:0000313" key="1">
    <source>
        <dbReference type="EMBL" id="PWN57031.1"/>
    </source>
</evidence>
<reference evidence="1 2" key="1">
    <citation type="submission" date="2018-05" db="EMBL/GenBank/DDBJ databases">
        <title>Abyssibacter profundi OUC007T gen. nov., sp. nov, a marine bacterium isolated from seawater of the Mariana Trench.</title>
        <authorList>
            <person name="Zhou S."/>
        </authorList>
    </citation>
    <scope>NUCLEOTIDE SEQUENCE [LARGE SCALE GENOMIC DNA]</scope>
    <source>
        <strain evidence="1 2">OUC007</strain>
    </source>
</reference>
<organism evidence="1 2">
    <name type="scientific">Abyssibacter profundi</name>
    <dbReference type="NCBI Taxonomy" id="2182787"/>
    <lineage>
        <taxon>Bacteria</taxon>
        <taxon>Pseudomonadati</taxon>
        <taxon>Pseudomonadota</taxon>
        <taxon>Gammaproteobacteria</taxon>
        <taxon>Chromatiales</taxon>
        <taxon>Oceanococcaceae</taxon>
        <taxon>Abyssibacter</taxon>
    </lineage>
</organism>
<dbReference type="OrthoDB" id="7062948at2"/>
<protein>
    <submittedName>
        <fullName evidence="1">Uncharacterized protein</fullName>
    </submittedName>
</protein>
<dbReference type="EMBL" id="QEQK01000003">
    <property type="protein sequence ID" value="PWN57031.1"/>
    <property type="molecule type" value="Genomic_DNA"/>
</dbReference>
<dbReference type="Pfam" id="PF20549">
    <property type="entry name" value="DUF6763"/>
    <property type="match status" value="1"/>
</dbReference>
<dbReference type="AlphaFoldDB" id="A0A363UNM5"/>
<sequence>MAMWLHELSVGDWYQVGQNSPFEIVAIDLRAETVEVQYFDGTVAEIDFDSWIELAATPAAPPEDWSGAMDMERDVYLDVSRPTRWDNPLDYVEL</sequence>
<dbReference type="Proteomes" id="UP000251800">
    <property type="component" value="Unassembled WGS sequence"/>
</dbReference>
<accession>A0A363UNM5</accession>
<name>A0A363UNM5_9GAMM</name>
<evidence type="ECO:0000313" key="2">
    <source>
        <dbReference type="Proteomes" id="UP000251800"/>
    </source>
</evidence>